<dbReference type="GO" id="GO:0003677">
    <property type="term" value="F:DNA binding"/>
    <property type="evidence" value="ECO:0007669"/>
    <property type="project" value="UniProtKB-KW"/>
</dbReference>
<dbReference type="EMBL" id="QUAK01000226">
    <property type="protein sequence ID" value="RFU82969.1"/>
    <property type="molecule type" value="Genomic_DNA"/>
</dbReference>
<dbReference type="OrthoDB" id="9148135at2"/>
<dbReference type="AlphaFoldDB" id="A0A372LWQ0"/>
<dbReference type="Pfam" id="PF06224">
    <property type="entry name" value="AlkZ-like"/>
    <property type="match status" value="1"/>
</dbReference>
<dbReference type="PANTHER" id="PTHR38479:SF2">
    <property type="entry name" value="WINGED HELIX DNA-BINDING DOMAIN-CONTAINING PROTEIN"/>
    <property type="match status" value="1"/>
</dbReference>
<dbReference type="Proteomes" id="UP000263094">
    <property type="component" value="Unassembled WGS sequence"/>
</dbReference>
<evidence type="ECO:0000313" key="2">
    <source>
        <dbReference type="Proteomes" id="UP000263094"/>
    </source>
</evidence>
<dbReference type="InterPro" id="IPR009351">
    <property type="entry name" value="AlkZ-like"/>
</dbReference>
<evidence type="ECO:0000313" key="1">
    <source>
        <dbReference type="EMBL" id="RFU82969.1"/>
    </source>
</evidence>
<organism evidence="1 2">
    <name type="scientific">Streptomyces triticagri</name>
    <dbReference type="NCBI Taxonomy" id="2293568"/>
    <lineage>
        <taxon>Bacteria</taxon>
        <taxon>Bacillati</taxon>
        <taxon>Actinomycetota</taxon>
        <taxon>Actinomycetes</taxon>
        <taxon>Kitasatosporales</taxon>
        <taxon>Streptomycetaceae</taxon>
        <taxon>Streptomyces</taxon>
    </lineage>
</organism>
<reference evidence="1 2" key="1">
    <citation type="submission" date="2018-08" db="EMBL/GenBank/DDBJ databases">
        <title>Isolation, diversity and antifungal activity of Actinobacteria from wheat.</title>
        <authorList>
            <person name="Han C."/>
        </authorList>
    </citation>
    <scope>NUCLEOTIDE SEQUENCE [LARGE SCALE GENOMIC DNA]</scope>
    <source>
        <strain evidence="1 2">NEAU-YY421</strain>
    </source>
</reference>
<proteinExistence type="predicted"/>
<gene>
    <name evidence="1" type="ORF">DY218_30285</name>
</gene>
<protein>
    <submittedName>
        <fullName evidence="1">Winged helix DNA-binding domain-containing protein</fullName>
    </submittedName>
</protein>
<keyword evidence="1" id="KW-0238">DNA-binding</keyword>
<dbReference type="RefSeq" id="WP_128559347.1">
    <property type="nucleotide sequence ID" value="NZ_QUAK01000226.1"/>
</dbReference>
<sequence>MSSRPRPEVTREQILAHRVAAQGLDRASTTPDVLALGVQDTPNGSARLAFAARGVAPDEVPGGLDRVWSFRGAPHIHRRNDLRALAAALWPVSDADATARLASVQLKRGSALGVEAFAVTARAFRDVVTTPMPKGEVSTAVSAAVPEVLTFWCEPCGARHISGQLFQQAGLFAALEVGVTGRQTVLAPLHDRFPVPVAAAGTSELVRRLLGFLGPAAPAEVAALLGTKPAVVESLWPDGLAEVAVDGRRAWLPEGSLAGLRTAEPGSLVRLLPPGDPFLQARDRALLLPDPAHRKELWRPVSAPGALLVGAEIAGTWRVKAAGRRAAVTVAPFAPLRARVRKALEAEAATVAEARGATGATLDIAS</sequence>
<keyword evidence="2" id="KW-1185">Reference proteome</keyword>
<dbReference type="PANTHER" id="PTHR38479">
    <property type="entry name" value="LMO0824 PROTEIN"/>
    <property type="match status" value="1"/>
</dbReference>
<accession>A0A372LWQ0</accession>
<comment type="caution">
    <text evidence="1">The sequence shown here is derived from an EMBL/GenBank/DDBJ whole genome shotgun (WGS) entry which is preliminary data.</text>
</comment>
<name>A0A372LWQ0_9ACTN</name>